<evidence type="ECO:0000313" key="2">
    <source>
        <dbReference type="EMBL" id="KAK9750351.1"/>
    </source>
</evidence>
<dbReference type="EMBL" id="JBDFQZ010000002">
    <property type="protein sequence ID" value="KAK9750351.1"/>
    <property type="molecule type" value="Genomic_DNA"/>
</dbReference>
<name>A0AAW1MWQ8_SAPOF</name>
<evidence type="ECO:0000256" key="1">
    <source>
        <dbReference type="SAM" id="MobiDB-lite"/>
    </source>
</evidence>
<reference evidence="2" key="1">
    <citation type="submission" date="2024-03" db="EMBL/GenBank/DDBJ databases">
        <title>WGS assembly of Saponaria officinalis var. Norfolk2.</title>
        <authorList>
            <person name="Jenkins J."/>
            <person name="Shu S."/>
            <person name="Grimwood J."/>
            <person name="Barry K."/>
            <person name="Goodstein D."/>
            <person name="Schmutz J."/>
            <person name="Leebens-Mack J."/>
            <person name="Osbourn A."/>
        </authorList>
    </citation>
    <scope>NUCLEOTIDE SEQUENCE [LARGE SCALE GENOMIC DNA]</scope>
    <source>
        <strain evidence="2">JIC</strain>
    </source>
</reference>
<organism evidence="2 3">
    <name type="scientific">Saponaria officinalis</name>
    <name type="common">Common soapwort</name>
    <name type="synonym">Lychnis saponaria</name>
    <dbReference type="NCBI Taxonomy" id="3572"/>
    <lineage>
        <taxon>Eukaryota</taxon>
        <taxon>Viridiplantae</taxon>
        <taxon>Streptophyta</taxon>
        <taxon>Embryophyta</taxon>
        <taxon>Tracheophyta</taxon>
        <taxon>Spermatophyta</taxon>
        <taxon>Magnoliopsida</taxon>
        <taxon>eudicotyledons</taxon>
        <taxon>Gunneridae</taxon>
        <taxon>Pentapetalae</taxon>
        <taxon>Caryophyllales</taxon>
        <taxon>Caryophyllaceae</taxon>
        <taxon>Caryophylleae</taxon>
        <taxon>Saponaria</taxon>
    </lineage>
</organism>
<comment type="caution">
    <text evidence="2">The sequence shown here is derived from an EMBL/GenBank/DDBJ whole genome shotgun (WGS) entry which is preliminary data.</text>
</comment>
<dbReference type="AlphaFoldDB" id="A0AAW1MWQ8"/>
<accession>A0AAW1MWQ8</accession>
<evidence type="ECO:0000313" key="3">
    <source>
        <dbReference type="Proteomes" id="UP001443914"/>
    </source>
</evidence>
<keyword evidence="3" id="KW-1185">Reference proteome</keyword>
<dbReference type="Proteomes" id="UP001443914">
    <property type="component" value="Unassembled WGS sequence"/>
</dbReference>
<feature type="region of interest" description="Disordered" evidence="1">
    <location>
        <begin position="1"/>
        <end position="20"/>
    </location>
</feature>
<gene>
    <name evidence="2" type="ORF">RND81_02G190100</name>
</gene>
<evidence type="ECO:0008006" key="4">
    <source>
        <dbReference type="Google" id="ProtNLM"/>
    </source>
</evidence>
<protein>
    <recommendedName>
        <fullName evidence="4">DUF4283 domain-containing protein</fullName>
    </recommendedName>
</protein>
<proteinExistence type="predicted"/>
<sequence length="223" mass="25448">MDPKKLASAGKTTGGPTIDGSTEVVENKKIISGVINDNNLQWLKRSCIAESAAPRDFEDIKQMLLSQWHSITKVCFLGPYIFIICFESVELIEEAMSKIELFSKYFVNMFPWNSYQQCKIRRIWLEIIGIPLQCWCRDTFEKIAAIWGSMVCLDTTIEKRENLMVGKMLLDTESLETIDEVIFMHVESLGFKIRVKECGNSTIMIRNPNLSDGRNRAGVLSSY</sequence>